<dbReference type="InterPro" id="IPR037923">
    <property type="entry name" value="HTH-like"/>
</dbReference>
<dbReference type="Gene3D" id="2.60.120.280">
    <property type="entry name" value="Regulatory protein AraC"/>
    <property type="match status" value="1"/>
</dbReference>
<organism evidence="5 6">
    <name type="scientific">Photobacterium angustum</name>
    <dbReference type="NCBI Taxonomy" id="661"/>
    <lineage>
        <taxon>Bacteria</taxon>
        <taxon>Pseudomonadati</taxon>
        <taxon>Pseudomonadota</taxon>
        <taxon>Gammaproteobacteria</taxon>
        <taxon>Vibrionales</taxon>
        <taxon>Vibrionaceae</taxon>
        <taxon>Photobacterium</taxon>
    </lineage>
</organism>
<evidence type="ECO:0000313" key="5">
    <source>
        <dbReference type="EMBL" id="PQJ68404.1"/>
    </source>
</evidence>
<evidence type="ECO:0000313" key="6">
    <source>
        <dbReference type="Proteomes" id="UP000238730"/>
    </source>
</evidence>
<sequence length="286" mass="32874">MGYIDTFTISPKCQSIIIDQVQSIELEKQKILQCGINYGKEAFSIYRRSPDMYMLLYTTGGKGLLKTSNGEWALETGSVIYVPPGYENGFVINPDDNPDLIWDVAWVMLEKHKRWDESLPHDITYQDSQSGSLLFKTIICLSESLSFNYPLGDALCKSITEQICLLVNTQTAPHSPKALTRLEHVYQHTKSQLHHPWQVSDLAALYPCSEPHFHRLCQQYYQQSPIAYLTQIRMEHAAGLLTTTTWPIQHISDLCGYPNPTNFSTRFKNWSSFTPRQFRTKFQPQL</sequence>
<dbReference type="OrthoDB" id="9803764at2"/>
<accession>A0A2S7W3F0</accession>
<evidence type="ECO:0000256" key="2">
    <source>
        <dbReference type="ARBA" id="ARBA00023125"/>
    </source>
</evidence>
<evidence type="ECO:0000259" key="4">
    <source>
        <dbReference type="PROSITE" id="PS01124"/>
    </source>
</evidence>
<reference evidence="5 6" key="1">
    <citation type="submission" date="2016-12" db="EMBL/GenBank/DDBJ databases">
        <title>Diversity of luminous bacteria.</title>
        <authorList>
            <person name="Yoshizawa S."/>
            <person name="Kogure K."/>
        </authorList>
    </citation>
    <scope>NUCLEOTIDE SEQUENCE [LARGE SCALE GENOMIC DNA]</scope>
    <source>
        <strain evidence="5 6">LC1-200</strain>
    </source>
</reference>
<keyword evidence="2" id="KW-0238">DNA-binding</keyword>
<dbReference type="InterPro" id="IPR018060">
    <property type="entry name" value="HTH_AraC"/>
</dbReference>
<dbReference type="EMBL" id="MSCJ01000001">
    <property type="protein sequence ID" value="PQJ68404.1"/>
    <property type="molecule type" value="Genomic_DNA"/>
</dbReference>
<dbReference type="SUPFAM" id="SSF46689">
    <property type="entry name" value="Homeodomain-like"/>
    <property type="match status" value="2"/>
</dbReference>
<comment type="caution">
    <text evidence="5">The sequence shown here is derived from an EMBL/GenBank/DDBJ whole genome shotgun (WGS) entry which is preliminary data.</text>
</comment>
<name>A0A2S7W3F0_PHOAN</name>
<evidence type="ECO:0000256" key="3">
    <source>
        <dbReference type="ARBA" id="ARBA00023163"/>
    </source>
</evidence>
<dbReference type="GO" id="GO:0003700">
    <property type="term" value="F:DNA-binding transcription factor activity"/>
    <property type="evidence" value="ECO:0007669"/>
    <property type="project" value="InterPro"/>
</dbReference>
<protein>
    <submittedName>
        <fullName evidence="5">AraC family transcriptional regulator</fullName>
    </submittedName>
</protein>
<dbReference type="GO" id="GO:0043565">
    <property type="term" value="F:sequence-specific DNA binding"/>
    <property type="evidence" value="ECO:0007669"/>
    <property type="project" value="InterPro"/>
</dbReference>
<feature type="domain" description="HTH araC/xylS-type" evidence="4">
    <location>
        <begin position="183"/>
        <end position="281"/>
    </location>
</feature>
<dbReference type="Gene3D" id="1.10.10.60">
    <property type="entry name" value="Homeodomain-like"/>
    <property type="match status" value="2"/>
</dbReference>
<dbReference type="SMART" id="SM00342">
    <property type="entry name" value="HTH_ARAC"/>
    <property type="match status" value="1"/>
</dbReference>
<dbReference type="Proteomes" id="UP000238730">
    <property type="component" value="Unassembled WGS sequence"/>
</dbReference>
<evidence type="ECO:0000256" key="1">
    <source>
        <dbReference type="ARBA" id="ARBA00023015"/>
    </source>
</evidence>
<dbReference type="SUPFAM" id="SSF51215">
    <property type="entry name" value="Regulatory protein AraC"/>
    <property type="match status" value="1"/>
</dbReference>
<dbReference type="RefSeq" id="WP_105061312.1">
    <property type="nucleotide sequence ID" value="NZ_MSCJ01000001.1"/>
</dbReference>
<keyword evidence="1" id="KW-0805">Transcription regulation</keyword>
<dbReference type="PANTHER" id="PTHR43280:SF2">
    <property type="entry name" value="HTH-TYPE TRANSCRIPTIONAL REGULATOR EXSA"/>
    <property type="match status" value="1"/>
</dbReference>
<keyword evidence="3" id="KW-0804">Transcription</keyword>
<dbReference type="PROSITE" id="PS01124">
    <property type="entry name" value="HTH_ARAC_FAMILY_2"/>
    <property type="match status" value="1"/>
</dbReference>
<dbReference type="Pfam" id="PF12833">
    <property type="entry name" value="HTH_18"/>
    <property type="match status" value="1"/>
</dbReference>
<proteinExistence type="predicted"/>
<dbReference type="InterPro" id="IPR009057">
    <property type="entry name" value="Homeodomain-like_sf"/>
</dbReference>
<gene>
    <name evidence="5" type="ORF">BTO08_06070</name>
</gene>
<dbReference type="AlphaFoldDB" id="A0A2S7W3F0"/>
<dbReference type="PANTHER" id="PTHR43280">
    <property type="entry name" value="ARAC-FAMILY TRANSCRIPTIONAL REGULATOR"/>
    <property type="match status" value="1"/>
</dbReference>